<dbReference type="CDD" id="cd04179">
    <property type="entry name" value="DPM_DPG-synthase_like"/>
    <property type="match status" value="1"/>
</dbReference>
<gene>
    <name evidence="2" type="ORF">BECKFW1821C_GA0114237_10138</name>
</gene>
<dbReference type="Gene3D" id="3.90.550.10">
    <property type="entry name" value="Spore Coat Polysaccharide Biosynthesis Protein SpsA, Chain A"/>
    <property type="match status" value="1"/>
</dbReference>
<feature type="domain" description="Glycosyltransferase 2-like" evidence="1">
    <location>
        <begin position="4"/>
        <end position="170"/>
    </location>
</feature>
<dbReference type="InterPro" id="IPR050256">
    <property type="entry name" value="Glycosyltransferase_2"/>
</dbReference>
<dbReference type="SUPFAM" id="SSF53448">
    <property type="entry name" value="Nucleotide-diphospho-sugar transferases"/>
    <property type="match status" value="1"/>
</dbReference>
<organism evidence="2">
    <name type="scientific">Candidatus Kentrum sp. FW</name>
    <dbReference type="NCBI Taxonomy" id="2126338"/>
    <lineage>
        <taxon>Bacteria</taxon>
        <taxon>Pseudomonadati</taxon>
        <taxon>Pseudomonadota</taxon>
        <taxon>Gammaproteobacteria</taxon>
        <taxon>Candidatus Kentrum</taxon>
    </lineage>
</organism>
<name>A0A450TK24_9GAMM</name>
<dbReference type="InterPro" id="IPR029044">
    <property type="entry name" value="Nucleotide-diphossugar_trans"/>
</dbReference>
<sequence length="237" mass="26629">MKISLIIPFRNEAAYAREAIITVYAYLSERHIEFELIAIDDSTDGTYEILQSLAGFFPNIIVARGENPPGYGKALRKGFEIAAGEIIVPFNGDLSDSLDDLLSYIGLMEEGYDMVFGSRFMAGAEVIGQDAMKGLISRLGNRFLQWLFRTDCSDITNSFKAYRRAVLEEIEPTADGSNIVIEIALKGILGHYKYTTIPVSWSGRKYGRSKVSVIKSIPTYLGTAIRIHLFYSWRKRK</sequence>
<dbReference type="AlphaFoldDB" id="A0A450TK24"/>
<evidence type="ECO:0000259" key="1">
    <source>
        <dbReference type="Pfam" id="PF00535"/>
    </source>
</evidence>
<evidence type="ECO:0000313" key="2">
    <source>
        <dbReference type="EMBL" id="VFJ67850.1"/>
    </source>
</evidence>
<protein>
    <recommendedName>
        <fullName evidence="1">Glycosyltransferase 2-like domain-containing protein</fullName>
    </recommendedName>
</protein>
<dbReference type="InterPro" id="IPR001173">
    <property type="entry name" value="Glyco_trans_2-like"/>
</dbReference>
<dbReference type="PANTHER" id="PTHR48090:SF7">
    <property type="entry name" value="RFBJ PROTEIN"/>
    <property type="match status" value="1"/>
</dbReference>
<proteinExistence type="predicted"/>
<accession>A0A450TK24</accession>
<dbReference type="Pfam" id="PF00535">
    <property type="entry name" value="Glycos_transf_2"/>
    <property type="match status" value="1"/>
</dbReference>
<reference evidence="2" key="1">
    <citation type="submission" date="2019-02" db="EMBL/GenBank/DDBJ databases">
        <authorList>
            <person name="Gruber-Vodicka R. H."/>
            <person name="Seah K. B. B."/>
        </authorList>
    </citation>
    <scope>NUCLEOTIDE SEQUENCE</scope>
    <source>
        <strain evidence="2">BECK_BZ131</strain>
    </source>
</reference>
<dbReference type="PANTHER" id="PTHR48090">
    <property type="entry name" value="UNDECAPRENYL-PHOSPHATE 4-DEOXY-4-FORMAMIDO-L-ARABINOSE TRANSFERASE-RELATED"/>
    <property type="match status" value="1"/>
</dbReference>
<dbReference type="EMBL" id="CAADFE010000013">
    <property type="protein sequence ID" value="VFJ67850.1"/>
    <property type="molecule type" value="Genomic_DNA"/>
</dbReference>